<dbReference type="PROSITE" id="PS00166">
    <property type="entry name" value="ENOYL_COA_HYDRATASE"/>
    <property type="match status" value="1"/>
</dbReference>
<organism evidence="4 5">
    <name type="scientific">Chytriomyces confervae</name>
    <dbReference type="NCBI Taxonomy" id="246404"/>
    <lineage>
        <taxon>Eukaryota</taxon>
        <taxon>Fungi</taxon>
        <taxon>Fungi incertae sedis</taxon>
        <taxon>Chytridiomycota</taxon>
        <taxon>Chytridiomycota incertae sedis</taxon>
        <taxon>Chytridiomycetes</taxon>
        <taxon>Chytridiales</taxon>
        <taxon>Chytriomycetaceae</taxon>
        <taxon>Chytriomyces</taxon>
    </lineage>
</organism>
<dbReference type="OrthoDB" id="2139957at2759"/>
<reference evidence="4 5" key="1">
    <citation type="journal article" date="2019" name="Sci. Rep.">
        <title>Comparative genomics of chytrid fungi reveal insights into the obligate biotrophic and pathogenic lifestyle of Synchytrium endobioticum.</title>
        <authorList>
            <person name="van de Vossenberg B.T.L.H."/>
            <person name="Warris S."/>
            <person name="Nguyen H.D.T."/>
            <person name="van Gent-Pelzer M.P.E."/>
            <person name="Joly D.L."/>
            <person name="van de Geest H.C."/>
            <person name="Bonants P.J.M."/>
            <person name="Smith D.S."/>
            <person name="Levesque C.A."/>
            <person name="van der Lee T.A.J."/>
        </authorList>
    </citation>
    <scope>NUCLEOTIDE SEQUENCE [LARGE SCALE GENOMIC DNA]</scope>
    <source>
        <strain evidence="4 5">CBS 675.73</strain>
    </source>
</reference>
<evidence type="ECO:0000256" key="1">
    <source>
        <dbReference type="ARBA" id="ARBA00005254"/>
    </source>
</evidence>
<dbReference type="Gene3D" id="1.10.12.10">
    <property type="entry name" value="Lyase 2-enoyl-coa Hydratase, Chain A, domain 2"/>
    <property type="match status" value="1"/>
</dbReference>
<dbReference type="PANTHER" id="PTHR11941:SF173">
    <property type="entry name" value="3-HYDROXYBUTYRYL-COA DEHYDRATASE-LIKE PROTEIN, MITOCHONDRIAL"/>
    <property type="match status" value="1"/>
</dbReference>
<dbReference type="CDD" id="cd06558">
    <property type="entry name" value="crotonase-like"/>
    <property type="match status" value="1"/>
</dbReference>
<name>A0A507EH27_9FUNG</name>
<dbReference type="EMBL" id="QEAP01000634">
    <property type="protein sequence ID" value="TPX63082.1"/>
    <property type="molecule type" value="Genomic_DNA"/>
</dbReference>
<keyword evidence="5" id="KW-1185">Reference proteome</keyword>
<dbReference type="GO" id="GO:0005739">
    <property type="term" value="C:mitochondrion"/>
    <property type="evidence" value="ECO:0007669"/>
    <property type="project" value="TreeGrafter"/>
</dbReference>
<dbReference type="PANTHER" id="PTHR11941">
    <property type="entry name" value="ENOYL-COA HYDRATASE-RELATED"/>
    <property type="match status" value="1"/>
</dbReference>
<dbReference type="Pfam" id="PF00378">
    <property type="entry name" value="ECH_1"/>
    <property type="match status" value="1"/>
</dbReference>
<dbReference type="Proteomes" id="UP000320333">
    <property type="component" value="Unassembled WGS sequence"/>
</dbReference>
<dbReference type="InterPro" id="IPR018376">
    <property type="entry name" value="Enoyl-CoA_hyd/isom_CS"/>
</dbReference>
<dbReference type="AlphaFoldDB" id="A0A507EH27"/>
<dbReference type="SUPFAM" id="SSF52096">
    <property type="entry name" value="ClpP/crotonase"/>
    <property type="match status" value="1"/>
</dbReference>
<dbReference type="InterPro" id="IPR029045">
    <property type="entry name" value="ClpP/crotonase-like_dom_sf"/>
</dbReference>
<evidence type="ECO:0000256" key="2">
    <source>
        <dbReference type="ARBA" id="ARBA00023239"/>
    </source>
</evidence>
<comment type="similarity">
    <text evidence="1 3">Belongs to the enoyl-CoA hydratase/isomerase family.</text>
</comment>
<evidence type="ECO:0008006" key="6">
    <source>
        <dbReference type="Google" id="ProtNLM"/>
    </source>
</evidence>
<evidence type="ECO:0000313" key="4">
    <source>
        <dbReference type="EMBL" id="TPX63082.1"/>
    </source>
</evidence>
<accession>A0A507EH27</accession>
<sequence>MLSQRRFLSTGPSFTRIASSDFFSVSKDIGPTGAFTGVVTVSFNRPKNLNALTEDMGIEFERLITHNLASDTSIRCLILTGADPHAPAEAAAAPANGKKPRPPAFSAGGDLKFLRARTEVEKPARNAETMRLFYSRFLSIRKVPFPTIAAINGHAVGAGACLTLACDIRLMAGDVNAKIGFNFTKLGLTPGMGGSFMLPNLIGHQASARLLLTGDLISAQEAQQLGLILQICDAKSLYPDSLALARRIAAASPVAVRGVVKTMRNGFEARAGGMEQGLWREADTQALCYSSKDMTEGLDAITEGREPVFKDF</sequence>
<proteinExistence type="inferred from homology"/>
<keyword evidence="2" id="KW-0456">Lyase</keyword>
<comment type="caution">
    <text evidence="4">The sequence shown here is derived from an EMBL/GenBank/DDBJ whole genome shotgun (WGS) entry which is preliminary data.</text>
</comment>
<dbReference type="Gene3D" id="3.90.226.10">
    <property type="entry name" value="2-enoyl-CoA Hydratase, Chain A, domain 1"/>
    <property type="match status" value="1"/>
</dbReference>
<gene>
    <name evidence="4" type="ORF">CcCBS67573_g08779</name>
</gene>
<dbReference type="STRING" id="246404.A0A507EH27"/>
<evidence type="ECO:0000313" key="5">
    <source>
        <dbReference type="Proteomes" id="UP000320333"/>
    </source>
</evidence>
<dbReference type="GO" id="GO:0006635">
    <property type="term" value="P:fatty acid beta-oxidation"/>
    <property type="evidence" value="ECO:0007669"/>
    <property type="project" value="TreeGrafter"/>
</dbReference>
<dbReference type="GO" id="GO:0016829">
    <property type="term" value="F:lyase activity"/>
    <property type="evidence" value="ECO:0007669"/>
    <property type="project" value="UniProtKB-KW"/>
</dbReference>
<dbReference type="InterPro" id="IPR001753">
    <property type="entry name" value="Enoyl-CoA_hydra/iso"/>
</dbReference>
<protein>
    <recommendedName>
        <fullName evidence="6">Enoyl-CoA hydratase</fullName>
    </recommendedName>
</protein>
<evidence type="ECO:0000256" key="3">
    <source>
        <dbReference type="RuleBase" id="RU003707"/>
    </source>
</evidence>
<dbReference type="InterPro" id="IPR014748">
    <property type="entry name" value="Enoyl-CoA_hydra_C"/>
</dbReference>